<dbReference type="EnsemblPlants" id="TuG1812S0000692300.01.T01">
    <property type="protein sequence ID" value="TuG1812S0000692300.01.T01"/>
    <property type="gene ID" value="TuG1812S0000692300.01"/>
</dbReference>
<reference evidence="5" key="2">
    <citation type="submission" date="2022-06" db="UniProtKB">
        <authorList>
            <consortium name="EnsemblPlants"/>
        </authorList>
    </citation>
    <scope>IDENTIFICATION</scope>
</reference>
<evidence type="ECO:0000313" key="6">
    <source>
        <dbReference type="Proteomes" id="UP000015106"/>
    </source>
</evidence>
<proteinExistence type="inferred from homology"/>
<reference evidence="6" key="1">
    <citation type="journal article" date="2013" name="Nature">
        <title>Draft genome of the wheat A-genome progenitor Triticum urartu.</title>
        <authorList>
            <person name="Ling H.Q."/>
            <person name="Zhao S."/>
            <person name="Liu D."/>
            <person name="Wang J."/>
            <person name="Sun H."/>
            <person name="Zhang C."/>
            <person name="Fan H."/>
            <person name="Li D."/>
            <person name="Dong L."/>
            <person name="Tao Y."/>
            <person name="Gao C."/>
            <person name="Wu H."/>
            <person name="Li Y."/>
            <person name="Cui Y."/>
            <person name="Guo X."/>
            <person name="Zheng S."/>
            <person name="Wang B."/>
            <person name="Yu K."/>
            <person name="Liang Q."/>
            <person name="Yang W."/>
            <person name="Lou X."/>
            <person name="Chen J."/>
            <person name="Feng M."/>
            <person name="Jian J."/>
            <person name="Zhang X."/>
            <person name="Luo G."/>
            <person name="Jiang Y."/>
            <person name="Liu J."/>
            <person name="Wang Z."/>
            <person name="Sha Y."/>
            <person name="Zhang B."/>
            <person name="Wu H."/>
            <person name="Tang D."/>
            <person name="Shen Q."/>
            <person name="Xue P."/>
            <person name="Zou S."/>
            <person name="Wang X."/>
            <person name="Liu X."/>
            <person name="Wang F."/>
            <person name="Yang Y."/>
            <person name="An X."/>
            <person name="Dong Z."/>
            <person name="Zhang K."/>
            <person name="Zhang X."/>
            <person name="Luo M.C."/>
            <person name="Dvorak J."/>
            <person name="Tong Y."/>
            <person name="Wang J."/>
            <person name="Yang H."/>
            <person name="Li Z."/>
            <person name="Wang D."/>
            <person name="Zhang A."/>
            <person name="Wang J."/>
        </authorList>
    </citation>
    <scope>NUCLEOTIDE SEQUENCE</scope>
    <source>
        <strain evidence="6">cv. G1812</strain>
    </source>
</reference>
<evidence type="ECO:0000313" key="5">
    <source>
        <dbReference type="EnsemblPlants" id="TuG1812S0000692300.01.T01"/>
    </source>
</evidence>
<comment type="similarity">
    <text evidence="1">Belongs to the peptidase C48 family.</text>
</comment>
<keyword evidence="2" id="KW-0645">Protease</keyword>
<evidence type="ECO:0000256" key="3">
    <source>
        <dbReference type="ARBA" id="ARBA00022801"/>
    </source>
</evidence>
<keyword evidence="6" id="KW-1185">Reference proteome</keyword>
<evidence type="ECO:0000256" key="1">
    <source>
        <dbReference type="ARBA" id="ARBA00005234"/>
    </source>
</evidence>
<dbReference type="GO" id="GO:0008234">
    <property type="term" value="F:cysteine-type peptidase activity"/>
    <property type="evidence" value="ECO:0007669"/>
    <property type="project" value="InterPro"/>
</dbReference>
<organism evidence="5 6">
    <name type="scientific">Triticum urartu</name>
    <name type="common">Red wild einkorn</name>
    <name type="synonym">Crithodium urartu</name>
    <dbReference type="NCBI Taxonomy" id="4572"/>
    <lineage>
        <taxon>Eukaryota</taxon>
        <taxon>Viridiplantae</taxon>
        <taxon>Streptophyta</taxon>
        <taxon>Embryophyta</taxon>
        <taxon>Tracheophyta</taxon>
        <taxon>Spermatophyta</taxon>
        <taxon>Magnoliopsida</taxon>
        <taxon>Liliopsida</taxon>
        <taxon>Poales</taxon>
        <taxon>Poaceae</taxon>
        <taxon>BOP clade</taxon>
        <taxon>Pooideae</taxon>
        <taxon>Triticodae</taxon>
        <taxon>Triticeae</taxon>
        <taxon>Triticinae</taxon>
        <taxon>Triticum</taxon>
    </lineage>
</organism>
<protein>
    <recommendedName>
        <fullName evidence="4">Ubiquitin-like protease family profile domain-containing protein</fullName>
    </recommendedName>
</protein>
<keyword evidence="3" id="KW-0378">Hydrolase</keyword>
<dbReference type="GO" id="GO:0006508">
    <property type="term" value="P:proteolysis"/>
    <property type="evidence" value="ECO:0007669"/>
    <property type="project" value="UniProtKB-KW"/>
</dbReference>
<dbReference type="Pfam" id="PF02902">
    <property type="entry name" value="Peptidase_C48"/>
    <property type="match status" value="1"/>
</dbReference>
<dbReference type="Gramene" id="TuG1812S0000692300.01.T01">
    <property type="protein sequence ID" value="TuG1812S0000692300.01.T01"/>
    <property type="gene ID" value="TuG1812S0000692300.01"/>
</dbReference>
<evidence type="ECO:0000259" key="4">
    <source>
        <dbReference type="Pfam" id="PF02902"/>
    </source>
</evidence>
<dbReference type="InterPro" id="IPR038765">
    <property type="entry name" value="Papain-like_cys_pep_sf"/>
</dbReference>
<name>A0A8R7VFY5_TRIUA</name>
<dbReference type="SUPFAM" id="SSF54001">
    <property type="entry name" value="Cysteine proteinases"/>
    <property type="match status" value="1"/>
</dbReference>
<evidence type="ECO:0000256" key="2">
    <source>
        <dbReference type="ARBA" id="ARBA00022670"/>
    </source>
</evidence>
<dbReference type="InterPro" id="IPR003653">
    <property type="entry name" value="Peptidase_C48_C"/>
</dbReference>
<feature type="domain" description="Ubiquitin-like protease family profile" evidence="4">
    <location>
        <begin position="30"/>
        <end position="146"/>
    </location>
</feature>
<dbReference type="Gene3D" id="3.40.395.10">
    <property type="entry name" value="Adenoviral Proteinase, Chain A"/>
    <property type="match status" value="1"/>
</dbReference>
<accession>A0A8R7VFY5</accession>
<sequence>MEKLMNPMLNHSDPANKLILQESNVGFSLLNASLVKMPVFKEKHWILITANFRAKIFDIMNPYYSADTFLPTISAVIYNFKVLFAATYGNSTSFNIGNFESRFVPAPKVNFRYDSGIFILQYVSKYKGLELQGFSNDDLQALRQKFLFEM</sequence>
<dbReference type="Proteomes" id="UP000015106">
    <property type="component" value="Unassembled WGS sequence"/>
</dbReference>
<dbReference type="AlphaFoldDB" id="A0A8R7VFY5"/>